<evidence type="ECO:0000313" key="2">
    <source>
        <dbReference type="EMBL" id="KAL1536455.1"/>
    </source>
</evidence>
<gene>
    <name evidence="2" type="ORF">AAHA92_29105</name>
</gene>
<sequence length="190" mass="21125">MVKRKSAQDATPTAMTDGSSGLLGGVSVTGSPTSSKKKCFLERWLTNDFPSDNKEGSTGGRPLVATWLTPDFSCDDDEGFLRSQLTSPLMKSVSPTKPRWVATVKKEGCGDSVTGGTAGSEKFWLERWMTNDFPSDEEECSEPLPACLGNWQSDDFSFNEEEGFFRSQLYYPLMPPNYTDQYRRMVLPDN</sequence>
<feature type="compositionally biased region" description="Low complexity" evidence="1">
    <location>
        <begin position="25"/>
        <end position="34"/>
    </location>
</feature>
<accession>A0ABD1FX91</accession>
<feature type="compositionally biased region" description="Polar residues" evidence="1">
    <location>
        <begin position="8"/>
        <end position="17"/>
    </location>
</feature>
<dbReference type="EMBL" id="JBEAFC010000011">
    <property type="protein sequence ID" value="KAL1536455.1"/>
    <property type="molecule type" value="Genomic_DNA"/>
</dbReference>
<evidence type="ECO:0000313" key="3">
    <source>
        <dbReference type="Proteomes" id="UP001567538"/>
    </source>
</evidence>
<reference evidence="2 3" key="1">
    <citation type="submission" date="2024-06" db="EMBL/GenBank/DDBJ databases">
        <title>A chromosome level genome sequence of Diviner's sage (Salvia divinorum).</title>
        <authorList>
            <person name="Ford S.A."/>
            <person name="Ro D.-K."/>
            <person name="Ness R.W."/>
            <person name="Phillips M.A."/>
        </authorList>
    </citation>
    <scope>NUCLEOTIDE SEQUENCE [LARGE SCALE GENOMIC DNA]</scope>
    <source>
        <strain evidence="2">SAF-2024a</strain>
        <tissue evidence="2">Leaf</tissue>
    </source>
</reference>
<proteinExistence type="predicted"/>
<keyword evidence="3" id="KW-1185">Reference proteome</keyword>
<dbReference type="Proteomes" id="UP001567538">
    <property type="component" value="Unassembled WGS sequence"/>
</dbReference>
<dbReference type="AlphaFoldDB" id="A0ABD1FX91"/>
<feature type="region of interest" description="Disordered" evidence="1">
    <location>
        <begin position="1"/>
        <end position="35"/>
    </location>
</feature>
<name>A0ABD1FX91_SALDI</name>
<evidence type="ECO:0000256" key="1">
    <source>
        <dbReference type="SAM" id="MobiDB-lite"/>
    </source>
</evidence>
<comment type="caution">
    <text evidence="2">The sequence shown here is derived from an EMBL/GenBank/DDBJ whole genome shotgun (WGS) entry which is preliminary data.</text>
</comment>
<organism evidence="2 3">
    <name type="scientific">Salvia divinorum</name>
    <name type="common">Maria pastora</name>
    <name type="synonym">Diviner's sage</name>
    <dbReference type="NCBI Taxonomy" id="28513"/>
    <lineage>
        <taxon>Eukaryota</taxon>
        <taxon>Viridiplantae</taxon>
        <taxon>Streptophyta</taxon>
        <taxon>Embryophyta</taxon>
        <taxon>Tracheophyta</taxon>
        <taxon>Spermatophyta</taxon>
        <taxon>Magnoliopsida</taxon>
        <taxon>eudicotyledons</taxon>
        <taxon>Gunneridae</taxon>
        <taxon>Pentapetalae</taxon>
        <taxon>asterids</taxon>
        <taxon>lamiids</taxon>
        <taxon>Lamiales</taxon>
        <taxon>Lamiaceae</taxon>
        <taxon>Nepetoideae</taxon>
        <taxon>Mentheae</taxon>
        <taxon>Salviinae</taxon>
        <taxon>Salvia</taxon>
        <taxon>Salvia subgen. Calosphace</taxon>
    </lineage>
</organism>
<protein>
    <submittedName>
        <fullName evidence="2">Uncharacterized protein</fullName>
    </submittedName>
</protein>